<dbReference type="PROSITE" id="PS50217">
    <property type="entry name" value="BZIP"/>
    <property type="match status" value="1"/>
</dbReference>
<reference evidence="9 10" key="1">
    <citation type="submission" date="2023-01" db="EMBL/GenBank/DDBJ databases">
        <authorList>
            <person name="Kreplak J."/>
        </authorList>
    </citation>
    <scope>NUCLEOTIDE SEQUENCE [LARGE SCALE GENOMIC DNA]</scope>
</reference>
<accession>A0AAV1ABU7</accession>
<dbReference type="Proteomes" id="UP001157006">
    <property type="component" value="Chromosome 3"/>
</dbReference>
<feature type="region of interest" description="Disordered" evidence="7">
    <location>
        <begin position="144"/>
        <end position="175"/>
    </location>
</feature>
<dbReference type="InterPro" id="IPR046347">
    <property type="entry name" value="bZIP_sf"/>
</dbReference>
<evidence type="ECO:0000259" key="8">
    <source>
        <dbReference type="PROSITE" id="PS50217"/>
    </source>
</evidence>
<dbReference type="InterPro" id="IPR044759">
    <property type="entry name" value="bZIP_RF2"/>
</dbReference>
<evidence type="ECO:0000256" key="2">
    <source>
        <dbReference type="ARBA" id="ARBA00023015"/>
    </source>
</evidence>
<keyword evidence="10" id="KW-1185">Reference proteome</keyword>
<sequence length="557" mass="61711">MESFDQRGGGSSNNQKNIHAFGSSSLASSSSPKPPIQLNSMPINQINQMGFPENHKSYAIGIPPSHPNTNTSLSPKLSSSPYPQFMSSSQSQTHSRSLSQPTFLSLDSFSLPPLSPSLYPLSPNPFSDSGSKDVSMEENLVASHAPSPNRGHAVQHGHCLPPRKGHRRSSSDTPLGISEFVNSAPQLGSDRRNLVSGGENFGSEKPIQLVLKDRNSLDGFGRESFNVRKEDDAAAMDDLFSAYMNLENMNNMNFSGMEDSRTSGSKTVESSDNEVESHVKGIGSKGASSSCSDERREGIKRSSNGDIVSATRHRRSFSLDGSIGNFYIEDGSLKLPPLQGRAGRLSPSNSIDSSKTAEIGMEFGKGEFSSEEMKKIMENDKLAEIAVTDPKRAKRILANRLSAARSKERKTKYISELEHKVQTLQTETTTLSTQFTKLQMDYSELKNEHNEYKLRLQSLEQQSQLKDALNETLDAEVRRLRRTVADLGGESLLSSLMTRQLVINQQMLQTQQQQPNQLRNFQLQNRQSQEETQTQVQQNIQRNHEFQTQHQNGKTTA</sequence>
<keyword evidence="5" id="KW-0539">Nucleus</keyword>
<dbReference type="GO" id="GO:0005634">
    <property type="term" value="C:nucleus"/>
    <property type="evidence" value="ECO:0007669"/>
    <property type="project" value="UniProtKB-SubCell"/>
</dbReference>
<keyword evidence="2" id="KW-0805">Transcription regulation</keyword>
<dbReference type="PANTHER" id="PTHR13690">
    <property type="entry name" value="TRANSCRIPTION FACTOR POSF21-RELATED"/>
    <property type="match status" value="1"/>
</dbReference>
<dbReference type="SMART" id="SM00338">
    <property type="entry name" value="BRLZ"/>
    <property type="match status" value="1"/>
</dbReference>
<evidence type="ECO:0000256" key="6">
    <source>
        <dbReference type="SAM" id="Coils"/>
    </source>
</evidence>
<dbReference type="AlphaFoldDB" id="A0AAV1ABU7"/>
<evidence type="ECO:0000313" key="10">
    <source>
        <dbReference type="Proteomes" id="UP001157006"/>
    </source>
</evidence>
<keyword evidence="6" id="KW-0175">Coiled coil</keyword>
<comment type="subcellular location">
    <subcellularLocation>
        <location evidence="1">Nucleus</location>
    </subcellularLocation>
</comment>
<evidence type="ECO:0000256" key="7">
    <source>
        <dbReference type="SAM" id="MobiDB-lite"/>
    </source>
</evidence>
<keyword evidence="3" id="KW-0238">DNA-binding</keyword>
<feature type="domain" description="BZIP" evidence="8">
    <location>
        <begin position="389"/>
        <end position="452"/>
    </location>
</feature>
<dbReference type="SUPFAM" id="SSF57959">
    <property type="entry name" value="Leucine zipper domain"/>
    <property type="match status" value="1"/>
</dbReference>
<feature type="region of interest" description="Disordered" evidence="7">
    <location>
        <begin position="1"/>
        <end position="99"/>
    </location>
</feature>
<evidence type="ECO:0000256" key="5">
    <source>
        <dbReference type="ARBA" id="ARBA00023242"/>
    </source>
</evidence>
<organism evidence="9 10">
    <name type="scientific">Vicia faba</name>
    <name type="common">Broad bean</name>
    <name type="synonym">Faba vulgaris</name>
    <dbReference type="NCBI Taxonomy" id="3906"/>
    <lineage>
        <taxon>Eukaryota</taxon>
        <taxon>Viridiplantae</taxon>
        <taxon>Streptophyta</taxon>
        <taxon>Embryophyta</taxon>
        <taxon>Tracheophyta</taxon>
        <taxon>Spermatophyta</taxon>
        <taxon>Magnoliopsida</taxon>
        <taxon>eudicotyledons</taxon>
        <taxon>Gunneridae</taxon>
        <taxon>Pentapetalae</taxon>
        <taxon>rosids</taxon>
        <taxon>fabids</taxon>
        <taxon>Fabales</taxon>
        <taxon>Fabaceae</taxon>
        <taxon>Papilionoideae</taxon>
        <taxon>50 kb inversion clade</taxon>
        <taxon>NPAAA clade</taxon>
        <taxon>Hologalegina</taxon>
        <taxon>IRL clade</taxon>
        <taxon>Fabeae</taxon>
        <taxon>Vicia</taxon>
    </lineage>
</organism>
<dbReference type="CDD" id="cd14703">
    <property type="entry name" value="bZIP_plant_RF2"/>
    <property type="match status" value="1"/>
</dbReference>
<dbReference type="Gene3D" id="1.20.5.170">
    <property type="match status" value="1"/>
</dbReference>
<evidence type="ECO:0000256" key="1">
    <source>
        <dbReference type="ARBA" id="ARBA00004123"/>
    </source>
</evidence>
<name>A0AAV1ABU7_VICFA</name>
<evidence type="ECO:0000256" key="3">
    <source>
        <dbReference type="ARBA" id="ARBA00023125"/>
    </source>
</evidence>
<dbReference type="GO" id="GO:0003677">
    <property type="term" value="F:DNA binding"/>
    <property type="evidence" value="ECO:0007669"/>
    <property type="project" value="UniProtKB-KW"/>
</dbReference>
<proteinExistence type="predicted"/>
<feature type="compositionally biased region" description="Low complexity" evidence="7">
    <location>
        <begin position="68"/>
        <end position="99"/>
    </location>
</feature>
<dbReference type="InterPro" id="IPR004827">
    <property type="entry name" value="bZIP"/>
</dbReference>
<evidence type="ECO:0000256" key="4">
    <source>
        <dbReference type="ARBA" id="ARBA00023163"/>
    </source>
</evidence>
<gene>
    <name evidence="9" type="ORF">VFH_III235600</name>
</gene>
<feature type="compositionally biased region" description="Polar residues" evidence="7">
    <location>
        <begin position="37"/>
        <end position="48"/>
    </location>
</feature>
<dbReference type="GO" id="GO:0003700">
    <property type="term" value="F:DNA-binding transcription factor activity"/>
    <property type="evidence" value="ECO:0007669"/>
    <property type="project" value="InterPro"/>
</dbReference>
<dbReference type="EMBL" id="OX451738">
    <property type="protein sequence ID" value="CAI8606553.1"/>
    <property type="molecule type" value="Genomic_DNA"/>
</dbReference>
<dbReference type="Pfam" id="PF00170">
    <property type="entry name" value="bZIP_1"/>
    <property type="match status" value="1"/>
</dbReference>
<dbReference type="PANTHER" id="PTHR13690:SF111">
    <property type="entry name" value="BZIP TRANSCRIPTION FACTOR"/>
    <property type="match status" value="1"/>
</dbReference>
<protein>
    <recommendedName>
        <fullName evidence="8">BZIP domain-containing protein</fullName>
    </recommendedName>
</protein>
<feature type="region of interest" description="Disordered" evidence="7">
    <location>
        <begin position="258"/>
        <end position="307"/>
    </location>
</feature>
<feature type="coiled-coil region" evidence="6">
    <location>
        <begin position="407"/>
        <end position="490"/>
    </location>
</feature>
<keyword evidence="4" id="KW-0804">Transcription</keyword>
<evidence type="ECO:0000313" key="9">
    <source>
        <dbReference type="EMBL" id="CAI8606553.1"/>
    </source>
</evidence>